<dbReference type="EC" id="2.3.1.-" evidence="4"/>
<dbReference type="InterPro" id="IPR043968">
    <property type="entry name" value="SGNH"/>
</dbReference>
<dbReference type="Pfam" id="PF01757">
    <property type="entry name" value="Acyl_transf_3"/>
    <property type="match status" value="1"/>
</dbReference>
<dbReference type="InterPro" id="IPR002656">
    <property type="entry name" value="Acyl_transf_3_dom"/>
</dbReference>
<feature type="transmembrane region" description="Helical" evidence="1">
    <location>
        <begin position="406"/>
        <end position="428"/>
    </location>
</feature>
<dbReference type="PANTHER" id="PTHR23028:SF53">
    <property type="entry name" value="ACYL_TRANSF_3 DOMAIN-CONTAINING PROTEIN"/>
    <property type="match status" value="1"/>
</dbReference>
<keyword evidence="5" id="KW-1185">Reference proteome</keyword>
<protein>
    <submittedName>
        <fullName evidence="4">Acyltransferase family protein</fullName>
        <ecNumber evidence="4">2.3.1.-</ecNumber>
    </submittedName>
</protein>
<dbReference type="Proteomes" id="UP001597145">
    <property type="component" value="Unassembled WGS sequence"/>
</dbReference>
<dbReference type="RefSeq" id="WP_343969355.1">
    <property type="nucleotide sequence ID" value="NZ_BAAAJG010000001.1"/>
</dbReference>
<evidence type="ECO:0000256" key="1">
    <source>
        <dbReference type="SAM" id="Phobius"/>
    </source>
</evidence>
<keyword evidence="1" id="KW-0812">Transmembrane</keyword>
<organism evidence="4 5">
    <name type="scientific">Pseudonocardia aurantiaca</name>
    <dbReference type="NCBI Taxonomy" id="75290"/>
    <lineage>
        <taxon>Bacteria</taxon>
        <taxon>Bacillati</taxon>
        <taxon>Actinomycetota</taxon>
        <taxon>Actinomycetes</taxon>
        <taxon>Pseudonocardiales</taxon>
        <taxon>Pseudonocardiaceae</taxon>
        <taxon>Pseudonocardia</taxon>
    </lineage>
</organism>
<evidence type="ECO:0000259" key="2">
    <source>
        <dbReference type="Pfam" id="PF01757"/>
    </source>
</evidence>
<reference evidence="5" key="1">
    <citation type="journal article" date="2019" name="Int. J. Syst. Evol. Microbiol.">
        <title>The Global Catalogue of Microorganisms (GCM) 10K type strain sequencing project: providing services to taxonomists for standard genome sequencing and annotation.</title>
        <authorList>
            <consortium name="The Broad Institute Genomics Platform"/>
            <consortium name="The Broad Institute Genome Sequencing Center for Infectious Disease"/>
            <person name="Wu L."/>
            <person name="Ma J."/>
        </authorList>
    </citation>
    <scope>NUCLEOTIDE SEQUENCE [LARGE SCALE GENOMIC DNA]</scope>
    <source>
        <strain evidence="5">JCM 12165</strain>
    </source>
</reference>
<keyword evidence="4" id="KW-0808">Transferase</keyword>
<feature type="transmembrane region" description="Helical" evidence="1">
    <location>
        <begin position="123"/>
        <end position="142"/>
    </location>
</feature>
<feature type="transmembrane region" description="Helical" evidence="1">
    <location>
        <begin position="273"/>
        <end position="292"/>
    </location>
</feature>
<evidence type="ECO:0000313" key="5">
    <source>
        <dbReference type="Proteomes" id="UP001597145"/>
    </source>
</evidence>
<keyword evidence="1" id="KW-1133">Transmembrane helix</keyword>
<proteinExistence type="predicted"/>
<feature type="transmembrane region" description="Helical" evidence="1">
    <location>
        <begin position="81"/>
        <end position="102"/>
    </location>
</feature>
<feature type="transmembrane region" description="Helical" evidence="1">
    <location>
        <begin position="246"/>
        <end position="266"/>
    </location>
</feature>
<dbReference type="GO" id="GO:0016746">
    <property type="term" value="F:acyltransferase activity"/>
    <property type="evidence" value="ECO:0007669"/>
    <property type="project" value="UniProtKB-KW"/>
</dbReference>
<feature type="domain" description="Acyltransferase 3" evidence="2">
    <location>
        <begin position="56"/>
        <end position="386"/>
    </location>
</feature>
<feature type="transmembrane region" description="Helical" evidence="1">
    <location>
        <begin position="344"/>
        <end position="361"/>
    </location>
</feature>
<accession>A0ABW4FFM6</accession>
<dbReference type="PANTHER" id="PTHR23028">
    <property type="entry name" value="ACETYLTRANSFERASE"/>
    <property type="match status" value="1"/>
</dbReference>
<feature type="transmembrane region" description="Helical" evidence="1">
    <location>
        <begin position="373"/>
        <end position="394"/>
    </location>
</feature>
<feature type="domain" description="SGNH" evidence="3">
    <location>
        <begin position="483"/>
        <end position="712"/>
    </location>
</feature>
<evidence type="ECO:0000313" key="4">
    <source>
        <dbReference type="EMBL" id="MFD1528466.1"/>
    </source>
</evidence>
<evidence type="ECO:0000259" key="3">
    <source>
        <dbReference type="Pfam" id="PF19040"/>
    </source>
</evidence>
<keyword evidence="1" id="KW-0472">Membrane</keyword>
<feature type="transmembrane region" description="Helical" evidence="1">
    <location>
        <begin position="304"/>
        <end position="324"/>
    </location>
</feature>
<gene>
    <name evidence="4" type="ORF">ACFSCY_03340</name>
</gene>
<dbReference type="Pfam" id="PF19040">
    <property type="entry name" value="SGNH"/>
    <property type="match status" value="1"/>
</dbReference>
<keyword evidence="4" id="KW-0012">Acyltransferase</keyword>
<sequence length="725" mass="78176">MSIPAAFRVPPAGGVGWGPGPTPAPVLHRRVPQKAKAARAPRPAAAVLGLREFRPDIQGLRAVAVLLVVLYHAELPGVTGGYVGVDVFFVISGFLINGGLLRELARGGRIRLGAFYAGRIRRLLPPAALVLVVTLVVARLWGSIFQLADTAWAAVFTAIYAINYRLAAEGVNYQQAGGPESPLQHFWSLAVEEQFYFLWPVLVVLCGLAARRRLRVLLACVLVVVCAASLNWSIVETAANAPLAYFSLHTRAWELGLGALLAVAGARLVAIPGWAAVVLSWAGLGAILWSGFAYSNETPFPGTAALVPVLGAAAVIAAGCRTAAGTAEVVLRRRPMQGIGRVSYGWYLWHWPLVVLVPVMYGRRFEWWEKAELMVLGLWLAVLTYWVVESPVRFRRLRVSIWMRTGAVLSTAVGSIAALILATLPSLVGGGAAAPTLALPEADTSAVQDAIAAATVATSVPSNLTPPLADVPTDHPRTSEDGCHLGYLETELKPCIYGDPEGSRTMVLAGDSHAQQWFPALHSAAKQKNWRLVTWTKAACPLAAYDVESSVLRRPYTECSQWREKVVGRITDLRPDAVVIGQSDSVPGSTVNNMRWAEDTVVTIRRLQAQPIRVVYILDTPYPGRNMPECVANNLDDVGACTAERRLVWPYQGRHETMAETLSAAGVTAVEPTPWFCTIEDCPAIVNGILVYRDESHISTAYSAWLTPMMAPLFDSVGEQSLAGG</sequence>
<feature type="transmembrane region" description="Helical" evidence="1">
    <location>
        <begin position="217"/>
        <end position="234"/>
    </location>
</feature>
<dbReference type="InterPro" id="IPR050879">
    <property type="entry name" value="Acyltransferase_3"/>
</dbReference>
<comment type="caution">
    <text evidence="4">The sequence shown here is derived from an EMBL/GenBank/DDBJ whole genome shotgun (WGS) entry which is preliminary data.</text>
</comment>
<dbReference type="EMBL" id="JBHUCP010000003">
    <property type="protein sequence ID" value="MFD1528466.1"/>
    <property type="molecule type" value="Genomic_DNA"/>
</dbReference>
<name>A0ABW4FFM6_9PSEU</name>